<gene>
    <name evidence="3" type="ORF">HDF16_001313</name>
</gene>
<dbReference type="RefSeq" id="WP_184214689.1">
    <property type="nucleotide sequence ID" value="NZ_JACHIP010000002.1"/>
</dbReference>
<keyword evidence="1" id="KW-0732">Signal</keyword>
<dbReference type="Proteomes" id="UP000540989">
    <property type="component" value="Unassembled WGS sequence"/>
</dbReference>
<dbReference type="PANTHER" id="PTHR33387:SF3">
    <property type="entry name" value="DUF985 DOMAIN-CONTAINING PROTEIN"/>
    <property type="match status" value="1"/>
</dbReference>
<feature type="domain" description="DUF985" evidence="2">
    <location>
        <begin position="44"/>
        <end position="176"/>
    </location>
</feature>
<keyword evidence="4" id="KW-1185">Reference proteome</keyword>
<reference evidence="3 4" key="1">
    <citation type="submission" date="2020-08" db="EMBL/GenBank/DDBJ databases">
        <title>Genomic Encyclopedia of Type Strains, Phase IV (KMG-V): Genome sequencing to study the core and pangenomes of soil and plant-associated prokaryotes.</title>
        <authorList>
            <person name="Whitman W."/>
        </authorList>
    </citation>
    <scope>NUCLEOTIDE SEQUENCE [LARGE SCALE GENOMIC DNA]</scope>
    <source>
        <strain evidence="3 4">M8UP14</strain>
    </source>
</reference>
<feature type="signal peptide" evidence="1">
    <location>
        <begin position="1"/>
        <end position="30"/>
    </location>
</feature>
<sequence length="212" mass="23042">MKRFPRTLPTAKVFALATLIVASSVAPSFAAAPLAKSAGDARGKEIIRTLNLSVLPKESGYLGLIGNSAIKTSVDGKQVAVQSQVYYMLTRERPINYLHWLAGDDTHILIEGGPVDYFIFHPDGHTEKVTLGRNYAAGERPLVAVPGGCWKALRLHDGASYALMANVLSPEFTPDRVKIGADEDWISKYAGSATWATRETLRTFIGPNWTGK</sequence>
<dbReference type="Pfam" id="PF06172">
    <property type="entry name" value="Cupin_5"/>
    <property type="match status" value="1"/>
</dbReference>
<dbReference type="InterPro" id="IPR039935">
    <property type="entry name" value="YML079W-like"/>
</dbReference>
<dbReference type="InterPro" id="IPR009327">
    <property type="entry name" value="Cupin_DUF985"/>
</dbReference>
<evidence type="ECO:0000313" key="4">
    <source>
        <dbReference type="Proteomes" id="UP000540989"/>
    </source>
</evidence>
<dbReference type="InterPro" id="IPR011051">
    <property type="entry name" value="RmlC_Cupin_sf"/>
</dbReference>
<evidence type="ECO:0000313" key="3">
    <source>
        <dbReference type="EMBL" id="MBB5056628.1"/>
    </source>
</evidence>
<comment type="caution">
    <text evidence="3">The sequence shown here is derived from an EMBL/GenBank/DDBJ whole genome shotgun (WGS) entry which is preliminary data.</text>
</comment>
<name>A0A7W8E282_9BACT</name>
<dbReference type="AlphaFoldDB" id="A0A7W8E282"/>
<dbReference type="SUPFAM" id="SSF51182">
    <property type="entry name" value="RmlC-like cupins"/>
    <property type="match status" value="1"/>
</dbReference>
<proteinExistence type="predicted"/>
<evidence type="ECO:0000256" key="1">
    <source>
        <dbReference type="SAM" id="SignalP"/>
    </source>
</evidence>
<feature type="chain" id="PRO_5030592094" description="DUF985 domain-containing protein" evidence="1">
    <location>
        <begin position="31"/>
        <end position="212"/>
    </location>
</feature>
<dbReference type="CDD" id="cd06121">
    <property type="entry name" value="cupin_YML079wp"/>
    <property type="match status" value="1"/>
</dbReference>
<accession>A0A7W8E282</accession>
<organism evidence="3 4">
    <name type="scientific">Granulicella aggregans</name>
    <dbReference type="NCBI Taxonomy" id="474949"/>
    <lineage>
        <taxon>Bacteria</taxon>
        <taxon>Pseudomonadati</taxon>
        <taxon>Acidobacteriota</taxon>
        <taxon>Terriglobia</taxon>
        <taxon>Terriglobales</taxon>
        <taxon>Acidobacteriaceae</taxon>
        <taxon>Granulicella</taxon>
    </lineage>
</organism>
<dbReference type="InterPro" id="IPR014710">
    <property type="entry name" value="RmlC-like_jellyroll"/>
</dbReference>
<protein>
    <recommendedName>
        <fullName evidence="2">DUF985 domain-containing protein</fullName>
    </recommendedName>
</protein>
<dbReference type="EMBL" id="JACHIP010000002">
    <property type="protein sequence ID" value="MBB5056628.1"/>
    <property type="molecule type" value="Genomic_DNA"/>
</dbReference>
<dbReference type="PANTHER" id="PTHR33387">
    <property type="entry name" value="RMLC-LIKE JELLY ROLL FOLD PROTEIN"/>
    <property type="match status" value="1"/>
</dbReference>
<dbReference type="Gene3D" id="2.60.120.10">
    <property type="entry name" value="Jelly Rolls"/>
    <property type="match status" value="1"/>
</dbReference>
<evidence type="ECO:0000259" key="2">
    <source>
        <dbReference type="Pfam" id="PF06172"/>
    </source>
</evidence>